<dbReference type="Proteomes" id="UP001642260">
    <property type="component" value="Unassembled WGS sequence"/>
</dbReference>
<name>A0ABC8LDM5_ERUVS</name>
<feature type="compositionally biased region" description="Low complexity" evidence="1">
    <location>
        <begin position="35"/>
        <end position="46"/>
    </location>
</feature>
<organism evidence="2 3">
    <name type="scientific">Eruca vesicaria subsp. sativa</name>
    <name type="common">Garden rocket</name>
    <name type="synonym">Eruca sativa</name>
    <dbReference type="NCBI Taxonomy" id="29727"/>
    <lineage>
        <taxon>Eukaryota</taxon>
        <taxon>Viridiplantae</taxon>
        <taxon>Streptophyta</taxon>
        <taxon>Embryophyta</taxon>
        <taxon>Tracheophyta</taxon>
        <taxon>Spermatophyta</taxon>
        <taxon>Magnoliopsida</taxon>
        <taxon>eudicotyledons</taxon>
        <taxon>Gunneridae</taxon>
        <taxon>Pentapetalae</taxon>
        <taxon>rosids</taxon>
        <taxon>malvids</taxon>
        <taxon>Brassicales</taxon>
        <taxon>Brassicaceae</taxon>
        <taxon>Brassiceae</taxon>
        <taxon>Eruca</taxon>
    </lineage>
</organism>
<feature type="compositionally biased region" description="Polar residues" evidence="1">
    <location>
        <begin position="18"/>
        <end position="27"/>
    </location>
</feature>
<accession>A0ABC8LDM5</accession>
<keyword evidence="3" id="KW-1185">Reference proteome</keyword>
<comment type="caution">
    <text evidence="2">The sequence shown here is derived from an EMBL/GenBank/DDBJ whole genome shotgun (WGS) entry which is preliminary data.</text>
</comment>
<feature type="region of interest" description="Disordered" evidence="1">
    <location>
        <begin position="14"/>
        <end position="46"/>
    </location>
</feature>
<evidence type="ECO:0000256" key="1">
    <source>
        <dbReference type="SAM" id="MobiDB-lite"/>
    </source>
</evidence>
<sequence>MEIGESLREWFPQDFSRKSSPANSFNLRPQPPPSSSSSSLISQDSPQNLSEYSSFLFPLIPNSLNLQRLLTQLMFRYNRC</sequence>
<evidence type="ECO:0000313" key="2">
    <source>
        <dbReference type="EMBL" id="CAH8381640.1"/>
    </source>
</evidence>
<gene>
    <name evidence="2" type="ORF">ERUC_LOCUS34123</name>
</gene>
<reference evidence="2 3" key="1">
    <citation type="submission" date="2022-03" db="EMBL/GenBank/DDBJ databases">
        <authorList>
            <person name="Macdonald S."/>
            <person name="Ahmed S."/>
            <person name="Newling K."/>
        </authorList>
    </citation>
    <scope>NUCLEOTIDE SEQUENCE [LARGE SCALE GENOMIC DNA]</scope>
</reference>
<proteinExistence type="predicted"/>
<evidence type="ECO:0000313" key="3">
    <source>
        <dbReference type="Proteomes" id="UP001642260"/>
    </source>
</evidence>
<dbReference type="AlphaFoldDB" id="A0ABC8LDM5"/>
<protein>
    <submittedName>
        <fullName evidence="2">Uncharacterized protein</fullName>
    </submittedName>
</protein>
<dbReference type="EMBL" id="CAKOAT010517376">
    <property type="protein sequence ID" value="CAH8381640.1"/>
    <property type="molecule type" value="Genomic_DNA"/>
</dbReference>